<evidence type="ECO:0000313" key="2">
    <source>
        <dbReference type="Proteomes" id="UP000289664"/>
    </source>
</evidence>
<organism evidence="1 2">
    <name type="scientific">Clostridium scindens (strain ATCC 35704 / DSM 5676 / VPI 13733 / 19)</name>
    <dbReference type="NCBI Taxonomy" id="411468"/>
    <lineage>
        <taxon>Bacteria</taxon>
        <taxon>Bacillati</taxon>
        <taxon>Bacillota</taxon>
        <taxon>Clostridia</taxon>
        <taxon>Lachnospirales</taxon>
        <taxon>Lachnospiraceae</taxon>
    </lineage>
</organism>
<dbReference type="KEGG" id="csci:HDCHBGLK_00774"/>
<dbReference type="SUPFAM" id="SSF46955">
    <property type="entry name" value="Putative DNA-binding domain"/>
    <property type="match status" value="1"/>
</dbReference>
<protein>
    <submittedName>
        <fullName evidence="1">Uncharacterized protein</fullName>
    </submittedName>
</protein>
<dbReference type="OrthoDB" id="9773308at2"/>
<dbReference type="Proteomes" id="UP000289664">
    <property type="component" value="Chromosome"/>
</dbReference>
<gene>
    <name evidence="1" type="ORF">HDCHBGLK_00774</name>
</gene>
<evidence type="ECO:0000313" key="1">
    <source>
        <dbReference type="EMBL" id="QBF73400.1"/>
    </source>
</evidence>
<name>A0A494WNB1_CLOS5</name>
<reference evidence="1 2" key="1">
    <citation type="journal article" date="2019" name="Appl. Environ. Microbiol.">
        <title>Clostridium scindens ATCC 35704: integration of nutritional requirements, the complete genome sequence, and global transcriptional responses to bile acids.</title>
        <authorList>
            <person name="Devendran S."/>
            <person name="Shrestha R."/>
            <person name="Alves J.M.P."/>
            <person name="Wolf P.G."/>
            <person name="Ly L."/>
            <person name="Hernandez A.G."/>
            <person name="Mendez-Garcia C."/>
            <person name="Inboden A."/>
            <person name="Wiley J."/>
            <person name="Paul O."/>
            <person name="Allen A."/>
            <person name="Springer E."/>
            <person name="Wright C.L."/>
            <person name="Fields C.J."/>
            <person name="Daniel S.L."/>
            <person name="Ridlon J.M."/>
        </authorList>
    </citation>
    <scope>NUCLEOTIDE SEQUENCE [LARGE SCALE GENOMIC DNA]</scope>
    <source>
        <strain evidence="1 2">ATCC 35704</strain>
    </source>
</reference>
<accession>A0A494WNB1</accession>
<dbReference type="GeneID" id="62695000"/>
<sequence length="93" mass="11052">MSIEEIRTYMDNPNPTDFIKIIDTKSAEINQQIRTLKQTQRLPSDKKKQIQSCEQEKDGQFRIIECEAVNLPYQRHMGNEAMLCRNRQLYFCP</sequence>
<dbReference type="RefSeq" id="WP_009249602.1">
    <property type="nucleotide sequence ID" value="NZ_CP036170.1"/>
</dbReference>
<proteinExistence type="predicted"/>
<dbReference type="EMBL" id="CP036170">
    <property type="protein sequence ID" value="QBF73400.1"/>
    <property type="molecule type" value="Genomic_DNA"/>
</dbReference>
<dbReference type="InterPro" id="IPR009061">
    <property type="entry name" value="DNA-bd_dom_put_sf"/>
</dbReference>
<keyword evidence="2" id="KW-1185">Reference proteome</keyword>
<dbReference type="AlphaFoldDB" id="A0A494WNB1"/>